<keyword evidence="4" id="KW-0949">S-adenosyl-L-methionine</keyword>
<dbReference type="Gene3D" id="3.40.50.150">
    <property type="entry name" value="Vaccinia Virus protein VP39"/>
    <property type="match status" value="1"/>
</dbReference>
<keyword evidence="3" id="KW-0808">Transferase</keyword>
<dbReference type="GO" id="GO:0008168">
    <property type="term" value="F:methyltransferase activity"/>
    <property type="evidence" value="ECO:0007669"/>
    <property type="project" value="UniProtKB-KW"/>
</dbReference>
<dbReference type="PROSITE" id="PS51681">
    <property type="entry name" value="SAM_MT_NNMT_PNMT_TEMT"/>
    <property type="match status" value="1"/>
</dbReference>
<keyword evidence="6" id="KW-1185">Reference proteome</keyword>
<dbReference type="Pfam" id="PF01234">
    <property type="entry name" value="NNMT_PNMT_TEMT"/>
    <property type="match status" value="1"/>
</dbReference>
<evidence type="ECO:0000256" key="4">
    <source>
        <dbReference type="ARBA" id="ARBA00022691"/>
    </source>
</evidence>
<sequence length="70" mass="7926">YLIMGGILEETWCAFGGRVFNCLYVTKEMMLNALSEAGVHLEESPKCIMFEVNDMFLISARKARSDSDEN</sequence>
<dbReference type="InterPro" id="IPR000940">
    <property type="entry name" value="NNMT_TEMT_trans"/>
</dbReference>
<name>A0AAN8IQI1_TRICO</name>
<feature type="non-terminal residue" evidence="5">
    <location>
        <position position="1"/>
    </location>
</feature>
<accession>A0AAN8IQI1</accession>
<comment type="similarity">
    <text evidence="1">Belongs to the class I-like SAM-binding methyltransferase superfamily. NNMT/PNMT/TEMT family.</text>
</comment>
<evidence type="ECO:0000256" key="2">
    <source>
        <dbReference type="ARBA" id="ARBA00022603"/>
    </source>
</evidence>
<gene>
    <name evidence="5" type="ORF">GCK32_022676</name>
</gene>
<reference evidence="5 6" key="1">
    <citation type="submission" date="2019-10" db="EMBL/GenBank/DDBJ databases">
        <title>Assembly and Annotation for the nematode Trichostrongylus colubriformis.</title>
        <authorList>
            <person name="Martin J."/>
        </authorList>
    </citation>
    <scope>NUCLEOTIDE SEQUENCE [LARGE SCALE GENOMIC DNA]</scope>
    <source>
        <strain evidence="5">G859</strain>
        <tissue evidence="5">Whole worm</tissue>
    </source>
</reference>
<evidence type="ECO:0000256" key="3">
    <source>
        <dbReference type="ARBA" id="ARBA00022679"/>
    </source>
</evidence>
<dbReference type="EMBL" id="WIXE01004407">
    <property type="protein sequence ID" value="KAK5983069.1"/>
    <property type="molecule type" value="Genomic_DNA"/>
</dbReference>
<dbReference type="Proteomes" id="UP001331761">
    <property type="component" value="Unassembled WGS sequence"/>
</dbReference>
<evidence type="ECO:0000256" key="1">
    <source>
        <dbReference type="ARBA" id="ARBA00007996"/>
    </source>
</evidence>
<dbReference type="GO" id="GO:0032259">
    <property type="term" value="P:methylation"/>
    <property type="evidence" value="ECO:0007669"/>
    <property type="project" value="UniProtKB-KW"/>
</dbReference>
<proteinExistence type="inferred from homology"/>
<comment type="caution">
    <text evidence="5">The sequence shown here is derived from an EMBL/GenBank/DDBJ whole genome shotgun (WGS) entry which is preliminary data.</text>
</comment>
<protein>
    <submittedName>
        <fullName evidence="5">Uncharacterized protein</fullName>
    </submittedName>
</protein>
<keyword evidence="2" id="KW-0489">Methyltransferase</keyword>
<dbReference type="AlphaFoldDB" id="A0AAN8IQI1"/>
<organism evidence="5 6">
    <name type="scientific">Trichostrongylus colubriformis</name>
    <name type="common">Black scour worm</name>
    <dbReference type="NCBI Taxonomy" id="6319"/>
    <lineage>
        <taxon>Eukaryota</taxon>
        <taxon>Metazoa</taxon>
        <taxon>Ecdysozoa</taxon>
        <taxon>Nematoda</taxon>
        <taxon>Chromadorea</taxon>
        <taxon>Rhabditida</taxon>
        <taxon>Rhabditina</taxon>
        <taxon>Rhabditomorpha</taxon>
        <taxon>Strongyloidea</taxon>
        <taxon>Trichostrongylidae</taxon>
        <taxon>Trichostrongylus</taxon>
    </lineage>
</organism>
<evidence type="ECO:0000313" key="6">
    <source>
        <dbReference type="Proteomes" id="UP001331761"/>
    </source>
</evidence>
<dbReference type="InterPro" id="IPR029063">
    <property type="entry name" value="SAM-dependent_MTases_sf"/>
</dbReference>
<evidence type="ECO:0000313" key="5">
    <source>
        <dbReference type="EMBL" id="KAK5983069.1"/>
    </source>
</evidence>